<dbReference type="Pfam" id="PF09497">
    <property type="entry name" value="Med12"/>
    <property type="match status" value="1"/>
</dbReference>
<evidence type="ECO:0000259" key="9">
    <source>
        <dbReference type="SMART" id="SM01281"/>
    </source>
</evidence>
<feature type="compositionally biased region" description="Polar residues" evidence="8">
    <location>
        <begin position="1234"/>
        <end position="1246"/>
    </location>
</feature>
<keyword evidence="4" id="KW-0805">Transcription regulation</keyword>
<accession>A0A2S4VVS0</accession>
<evidence type="ECO:0000313" key="11">
    <source>
        <dbReference type="Proteomes" id="UP000239156"/>
    </source>
</evidence>
<evidence type="ECO:0000313" key="10">
    <source>
        <dbReference type="EMBL" id="POW13624.1"/>
    </source>
</evidence>
<dbReference type="VEuPathDB" id="FungiDB:PSTT_03538"/>
<gene>
    <name evidence="10" type="ORF">PSTT_03538</name>
</gene>
<protein>
    <recommendedName>
        <fullName evidence="3">Mediator of RNA polymerase II transcription subunit 12</fullName>
    </recommendedName>
    <alternativeName>
        <fullName evidence="7">Mediator complex subunit 12</fullName>
    </alternativeName>
</protein>
<dbReference type="EMBL" id="PKSL01000023">
    <property type="protein sequence ID" value="POW13624.1"/>
    <property type="molecule type" value="Genomic_DNA"/>
</dbReference>
<organism evidence="10 11">
    <name type="scientific">Puccinia striiformis</name>
    <dbReference type="NCBI Taxonomy" id="27350"/>
    <lineage>
        <taxon>Eukaryota</taxon>
        <taxon>Fungi</taxon>
        <taxon>Dikarya</taxon>
        <taxon>Basidiomycota</taxon>
        <taxon>Pucciniomycotina</taxon>
        <taxon>Pucciniomycetes</taxon>
        <taxon>Pucciniales</taxon>
        <taxon>Pucciniaceae</taxon>
        <taxon>Puccinia</taxon>
    </lineage>
</organism>
<comment type="subcellular location">
    <subcellularLocation>
        <location evidence="1">Nucleus</location>
    </subcellularLocation>
</comment>
<feature type="compositionally biased region" description="Polar residues" evidence="8">
    <location>
        <begin position="1188"/>
        <end position="1200"/>
    </location>
</feature>
<keyword evidence="11" id="KW-1185">Reference proteome</keyword>
<dbReference type="SMART" id="SM01281">
    <property type="entry name" value="Med12"/>
    <property type="match status" value="1"/>
</dbReference>
<dbReference type="GO" id="GO:0016592">
    <property type="term" value="C:mediator complex"/>
    <property type="evidence" value="ECO:0007669"/>
    <property type="project" value="InterPro"/>
</dbReference>
<keyword evidence="6" id="KW-0539">Nucleus</keyword>
<evidence type="ECO:0000256" key="1">
    <source>
        <dbReference type="ARBA" id="ARBA00004123"/>
    </source>
</evidence>
<evidence type="ECO:0000256" key="5">
    <source>
        <dbReference type="ARBA" id="ARBA00023163"/>
    </source>
</evidence>
<dbReference type="VEuPathDB" id="FungiDB:PSHT_11404"/>
<feature type="domain" description="Mediator complex subunit Med12" evidence="9">
    <location>
        <begin position="146"/>
        <end position="209"/>
    </location>
</feature>
<dbReference type="InterPro" id="IPR019035">
    <property type="entry name" value="Mediator_Med12"/>
</dbReference>
<dbReference type="VEuPathDB" id="FungiDB:PSHT_11405"/>
<feature type="compositionally biased region" description="Acidic residues" evidence="8">
    <location>
        <begin position="912"/>
        <end position="922"/>
    </location>
</feature>
<proteinExistence type="inferred from homology"/>
<comment type="similarity">
    <text evidence="2">Belongs to the Mediator complex subunit 12 family.</text>
</comment>
<name>A0A2S4VVS0_9BASI</name>
<dbReference type="PANTHER" id="PTHR46567">
    <property type="entry name" value="MEDIATOR OF RNA POLYMERASE II TRANSCRIPTION SUBUNIT 12"/>
    <property type="match status" value="1"/>
</dbReference>
<keyword evidence="5" id="KW-0804">Transcription</keyword>
<dbReference type="PANTHER" id="PTHR46567:SF1">
    <property type="entry name" value="MEDIATOR OF RNA POLYMERASE II TRANSCRIPTION SUBUNIT 12"/>
    <property type="match status" value="1"/>
</dbReference>
<evidence type="ECO:0000256" key="8">
    <source>
        <dbReference type="SAM" id="MobiDB-lite"/>
    </source>
</evidence>
<dbReference type="GO" id="GO:0006357">
    <property type="term" value="P:regulation of transcription by RNA polymerase II"/>
    <property type="evidence" value="ECO:0007669"/>
    <property type="project" value="InterPro"/>
</dbReference>
<dbReference type="GO" id="GO:0003712">
    <property type="term" value="F:transcription coregulator activity"/>
    <property type="evidence" value="ECO:0007669"/>
    <property type="project" value="InterPro"/>
</dbReference>
<sequence length="1280" mass="145465">MVPLAEEYIRLLNSTRIAMKSEEMTYIGIQKFSNLKPNQTEKTGTSTTEKGCLTVYQLKPPEWRLPTQLNRPELGHPGLHHTHIGQHEDASTKSLVQRGFSAQMLLSTESFSAHQMIYKKITDEAGFNGPGEGFLQLAASNDTKSTIKVPGRVTLNEQKRKNLLRELADDSVPLLKLSKNVPRGFKGEKLLEMQVGRKIDCSRATWYIRLIGLNEINAQRNKNELSHVRYTLSFTSELCQFLQKQLAEVTVPLQMNLSSSTTSLIATSSRLAAMNVRNSRMLLKRLYFESLLDQPTLFKWLIDQIKITKQTGTSYLSKLERRLKLAVQRTFIFCPDNFVWPELWISTKFLLEEIMLTPIISTNSNPFEHNPQTRHLREMFKGDFHAVNWRVSELIGEVGSGTGIVENIFTRRAQLVGILDSYTDYNDCSKLYYKYFLNPSVAGHIPVSFKDKREVLLSWATTPLRNSDKRVQLVASTLSHVKHDYKKNGDEFQNILIGWLERSDCLRAFTSRHFLLWRIRTTNGGQKVILTATLAGKVDAPLKSFHSASGLRALLSEWMPLRLQSQQESAAVLQTFPGRDSARNGLMAIIADLNSAIASADYGRFAPLLKRRLDICQPTSANRKLLAEILPNALVNLISELAFPSLLGSSFLVSKTINHPQLVSTLLTWGIRLREACQAYATLIEIMQRIVQLDFLRSEARTNLNSSLNRPCVIYKLLTSRDQRAAHRFHIPRIYHLCPLSTLNHEIIACPWWVRSMSPKPCSFVGSFDSRSLVIGSNAVDRQISEVLDKEYHPIVDVTTSPTSLISPMLRASYASQLVLKYWEDYRSDMDWGPRSRYIRRRIDEPLTKANSDNVIFRMKMGPVSRSNLDMLYKEGLMGCIRPEGYIHYPHPDDESLFSQSVHTSDSKMTSEEEEGEESEEISMEGPSLKYLFFHNPRSLCRNIRRLLVELMSCGLISIEVGLEEYTRPPADDHQLIVAVHHDVPQLLVNLCGDHSSETLRASQSTRAEEAPRQVKEISELVKEALSMMTPSQSRSGGNLSFTHHGSSEISFKSKEVVEYALEDFVRAWRLYVERKLWFEQSDEGSANKNNFSKEILSVFESLRVSVCRDSTLLRRQIPAHAAVFLTDGQPYTPYYTRNPLACKHSLTTPLTHKMDLPASPEFSSSPREYMQIFFRILRGQVRACAATATTRPGSPSGRTSSHHPPAGDVCTPPPDITHHHTICVRTHHRRRTQPPTGGNTVRVHNTHPGNTIRVHHTIRAHNTHQWQHRPRTQHPPVLS</sequence>
<evidence type="ECO:0000256" key="6">
    <source>
        <dbReference type="ARBA" id="ARBA00023242"/>
    </source>
</evidence>
<feature type="region of interest" description="Disordered" evidence="8">
    <location>
        <begin position="1186"/>
        <end position="1246"/>
    </location>
</feature>
<comment type="caution">
    <text evidence="10">The sequence shown here is derived from an EMBL/GenBank/DDBJ whole genome shotgun (WGS) entry which is preliminary data.</text>
</comment>
<feature type="region of interest" description="Disordered" evidence="8">
    <location>
        <begin position="897"/>
        <end position="922"/>
    </location>
</feature>
<dbReference type="Proteomes" id="UP000239156">
    <property type="component" value="Unassembled WGS sequence"/>
</dbReference>
<reference evidence="10" key="1">
    <citation type="submission" date="2017-12" db="EMBL/GenBank/DDBJ databases">
        <title>Gene loss provides genomic basis for host adaptation in cereal stripe rust fungi.</title>
        <authorList>
            <person name="Xia C."/>
        </authorList>
    </citation>
    <scope>NUCLEOTIDE SEQUENCE [LARGE SCALE GENOMIC DNA]</scope>
    <source>
        <strain evidence="10">93-210</strain>
    </source>
</reference>
<evidence type="ECO:0000256" key="7">
    <source>
        <dbReference type="ARBA" id="ARBA00032010"/>
    </source>
</evidence>
<feature type="compositionally biased region" description="Basic residues" evidence="8">
    <location>
        <begin position="1220"/>
        <end position="1233"/>
    </location>
</feature>
<evidence type="ECO:0000256" key="2">
    <source>
        <dbReference type="ARBA" id="ARBA00010289"/>
    </source>
</evidence>
<evidence type="ECO:0000256" key="3">
    <source>
        <dbReference type="ARBA" id="ARBA00019622"/>
    </source>
</evidence>
<dbReference type="AlphaFoldDB" id="A0A2S4VVS0"/>
<evidence type="ECO:0000256" key="4">
    <source>
        <dbReference type="ARBA" id="ARBA00023015"/>
    </source>
</evidence>